<dbReference type="PANTHER" id="PTHR23131:SF4">
    <property type="entry name" value="METALLO-BETA-LACTAMASE SUPERFAMILY POTEIN"/>
    <property type="match status" value="1"/>
</dbReference>
<dbReference type="InterPro" id="IPR050662">
    <property type="entry name" value="Sec-metab_biosynth-thioest"/>
</dbReference>
<accession>A0ABR8XRL8</accession>
<organism evidence="2 3">
    <name type="scientific">Solibacillus merdavium</name>
    <dbReference type="NCBI Taxonomy" id="2762218"/>
    <lineage>
        <taxon>Bacteria</taxon>
        <taxon>Bacillati</taxon>
        <taxon>Bacillota</taxon>
        <taxon>Bacilli</taxon>
        <taxon>Bacillales</taxon>
        <taxon>Caryophanaceae</taxon>
        <taxon>Solibacillus</taxon>
    </lineage>
</organism>
<evidence type="ECO:0000313" key="3">
    <source>
        <dbReference type="Proteomes" id="UP000600565"/>
    </source>
</evidence>
<dbReference type="EMBL" id="JACSPW010000018">
    <property type="protein sequence ID" value="MBD8034585.1"/>
    <property type="molecule type" value="Genomic_DNA"/>
</dbReference>
<feature type="domain" description="Metallo-beta-lactamase" evidence="1">
    <location>
        <begin position="26"/>
        <end position="240"/>
    </location>
</feature>
<reference evidence="2 3" key="1">
    <citation type="submission" date="2020-08" db="EMBL/GenBank/DDBJ databases">
        <title>A Genomic Blueprint of the Chicken Gut Microbiome.</title>
        <authorList>
            <person name="Gilroy R."/>
            <person name="Ravi A."/>
            <person name="Getino M."/>
            <person name="Pursley I."/>
            <person name="Horton D.L."/>
            <person name="Alikhan N.-F."/>
            <person name="Baker D."/>
            <person name="Gharbi K."/>
            <person name="Hall N."/>
            <person name="Watson M."/>
            <person name="Adriaenssens E.M."/>
            <person name="Foster-Nyarko E."/>
            <person name="Jarju S."/>
            <person name="Secka A."/>
            <person name="Antonio M."/>
            <person name="Oren A."/>
            <person name="Chaudhuri R."/>
            <person name="La Ragione R.M."/>
            <person name="Hildebrand F."/>
            <person name="Pallen M.J."/>
        </authorList>
    </citation>
    <scope>NUCLEOTIDE SEQUENCE [LARGE SCALE GENOMIC DNA]</scope>
    <source>
        <strain evidence="2 3">Sa1YVA6</strain>
    </source>
</reference>
<sequence>MDEIIRTDGKTVYPIIFPVNYSNMGSINCYIYQNGNEYTLIDAGIKGEEFEQFFYRKLSDYSIEIKQINRIILTHFHEDHTGLVNKLAKDYSIPVYASQIAITRLKCEGDYLQKKLTFYQELYNQYGVMEYAIERLAKMENTLHNKEKVILLPTIHRLEEGQQIGGLQIIAVPGHSPDSIGFWDKENGWLFAGDFLLASGMTNALIDHDEAGEVINPLMQYIDSIKKVKSFSIEYVFAGHEAVFQNLDEVIEKSLSKTEYKLQKLVKKIREGHHTARAIGEAIYGPRFAKHFIFIISEIIGLTLLAQERGIVERHWQGGQWIFQLKES</sequence>
<evidence type="ECO:0000259" key="1">
    <source>
        <dbReference type="SMART" id="SM00849"/>
    </source>
</evidence>
<dbReference type="SUPFAM" id="SSF56281">
    <property type="entry name" value="Metallo-hydrolase/oxidoreductase"/>
    <property type="match status" value="1"/>
</dbReference>
<protein>
    <submittedName>
        <fullName evidence="2">MBL fold metallo-hydrolase</fullName>
    </submittedName>
</protein>
<keyword evidence="3" id="KW-1185">Reference proteome</keyword>
<comment type="caution">
    <text evidence="2">The sequence shown here is derived from an EMBL/GenBank/DDBJ whole genome shotgun (WGS) entry which is preliminary data.</text>
</comment>
<dbReference type="InterPro" id="IPR001279">
    <property type="entry name" value="Metallo-B-lactamas"/>
</dbReference>
<dbReference type="SMART" id="SM00849">
    <property type="entry name" value="Lactamase_B"/>
    <property type="match status" value="1"/>
</dbReference>
<dbReference type="InterPro" id="IPR036866">
    <property type="entry name" value="RibonucZ/Hydroxyglut_hydro"/>
</dbReference>
<name>A0ABR8XRL8_9BACL</name>
<dbReference type="RefSeq" id="WP_191705082.1">
    <property type="nucleotide sequence ID" value="NZ_JACSPW010000018.1"/>
</dbReference>
<dbReference type="PANTHER" id="PTHR23131">
    <property type="entry name" value="ENDORIBONUCLEASE LACTB2"/>
    <property type="match status" value="1"/>
</dbReference>
<gene>
    <name evidence="2" type="ORF">H9632_16060</name>
</gene>
<dbReference type="Gene3D" id="3.60.15.10">
    <property type="entry name" value="Ribonuclease Z/Hydroxyacylglutathione hydrolase-like"/>
    <property type="match status" value="1"/>
</dbReference>
<evidence type="ECO:0000313" key="2">
    <source>
        <dbReference type="EMBL" id="MBD8034585.1"/>
    </source>
</evidence>
<dbReference type="Proteomes" id="UP000600565">
    <property type="component" value="Unassembled WGS sequence"/>
</dbReference>
<proteinExistence type="predicted"/>
<dbReference type="Pfam" id="PF00753">
    <property type="entry name" value="Lactamase_B"/>
    <property type="match status" value="1"/>
</dbReference>